<dbReference type="InterPro" id="IPR001506">
    <property type="entry name" value="Peptidase_M12A"/>
</dbReference>
<dbReference type="PROSITE" id="PS51864">
    <property type="entry name" value="ASTACIN"/>
    <property type="match status" value="1"/>
</dbReference>
<dbReference type="GO" id="GO:0004222">
    <property type="term" value="F:metalloendopeptidase activity"/>
    <property type="evidence" value="ECO:0007669"/>
    <property type="project" value="UniProtKB-UniRule"/>
</dbReference>
<sequence>MDFPELERGRKRKLSDVRVSNCFKKYKRRKHFHNAASKLPNERENIPGSESRGHCNGCLCPHPSSLDVGYSKCSDAIRSLAAECAKTEEQLQSQLHTLKLQLESKDSYRGKNMIPTVLHRLREYMDTSKKLHKRLIEKEQETRQTEPLGMVNHTQHLRIGKDDSFESAKGSHDHHESVHKHDLVEAMADAAKKVMEALHSLVNNMSDEKFKSAFDFEKTFNREILPSTFAYALPIKALLDMCPLVLFEADSVGKRKHEKNLRKEATPIRDSILKRNEYLKTREHRIAEIRKYLKQTRRNSAHQLLSNLNASTKDLSVQYWPHATIPFQIDENFSAHERRKIIRAMNIFNKRTAVNFVPKSEQDANYVHVRLGKDDELCSSNIGMLGGMQEIVLNKLCMGHGSILHELNHVVGFEHEHSRSDRDKYVHINWDMVMEGAEKNFQRHEKRDVLSYDYYSIMHYPCDAFSRDEKQPTIIPRDSKVEIRKLGQRRTLSHLDVEKINWIYAGNLETRYEFGNKSSS</sequence>
<comment type="caution">
    <text evidence="1">Lacks conserved residue(s) required for the propagation of feature annotation.</text>
</comment>
<dbReference type="EC" id="3.4.24.-" evidence="2"/>
<comment type="cofactor">
    <cofactor evidence="1 2">
        <name>Zn(2+)</name>
        <dbReference type="ChEBI" id="CHEBI:29105"/>
    </cofactor>
    <text evidence="1 2">Binds 1 zinc ion per subunit.</text>
</comment>
<evidence type="ECO:0000313" key="5">
    <source>
        <dbReference type="Proteomes" id="UP000678499"/>
    </source>
</evidence>
<dbReference type="EMBL" id="OA882232">
    <property type="protein sequence ID" value="CAD7274002.1"/>
    <property type="molecule type" value="Genomic_DNA"/>
</dbReference>
<keyword evidence="1 2" id="KW-0378">Hydrolase</keyword>
<dbReference type="PANTHER" id="PTHR10127">
    <property type="entry name" value="DISCOIDIN, CUB, EGF, LAMININ , AND ZINC METALLOPROTEASE DOMAIN CONTAINING"/>
    <property type="match status" value="1"/>
</dbReference>
<dbReference type="Proteomes" id="UP000678499">
    <property type="component" value="Unassembled WGS sequence"/>
</dbReference>
<dbReference type="GO" id="GO:0006508">
    <property type="term" value="P:proteolysis"/>
    <property type="evidence" value="ECO:0007669"/>
    <property type="project" value="UniProtKB-KW"/>
</dbReference>
<gene>
    <name evidence="4" type="ORF">NMOB1V02_LOCUS1862</name>
</gene>
<keyword evidence="1 2" id="KW-0482">Metalloprotease</keyword>
<keyword evidence="1 2" id="KW-0862">Zinc</keyword>
<keyword evidence="1 2" id="KW-0479">Metal-binding</keyword>
<feature type="domain" description="Peptidase M12A" evidence="3">
    <location>
        <begin position="310"/>
        <end position="507"/>
    </location>
</feature>
<dbReference type="OrthoDB" id="291007at2759"/>
<feature type="binding site" evidence="1">
    <location>
        <position position="405"/>
    </location>
    <ligand>
        <name>Zn(2+)</name>
        <dbReference type="ChEBI" id="CHEBI:29105"/>
        <note>catalytic</note>
    </ligand>
</feature>
<dbReference type="Pfam" id="PF01400">
    <property type="entry name" value="Astacin"/>
    <property type="match status" value="1"/>
</dbReference>
<feature type="binding site" evidence="1">
    <location>
        <position position="409"/>
    </location>
    <ligand>
        <name>Zn(2+)</name>
        <dbReference type="ChEBI" id="CHEBI:29105"/>
        <note>catalytic</note>
    </ligand>
</feature>
<dbReference type="AlphaFoldDB" id="A0A7R9BGF7"/>
<dbReference type="PANTHER" id="PTHR10127:SF886">
    <property type="entry name" value="ASTACIN-LIKE METALLOENDOPEPTIDASE"/>
    <property type="match status" value="1"/>
</dbReference>
<feature type="binding site" evidence="1">
    <location>
        <position position="415"/>
    </location>
    <ligand>
        <name>Zn(2+)</name>
        <dbReference type="ChEBI" id="CHEBI:29105"/>
        <note>catalytic</note>
    </ligand>
</feature>
<reference evidence="4" key="1">
    <citation type="submission" date="2020-11" db="EMBL/GenBank/DDBJ databases">
        <authorList>
            <person name="Tran Van P."/>
        </authorList>
    </citation>
    <scope>NUCLEOTIDE SEQUENCE</scope>
</reference>
<protein>
    <recommendedName>
        <fullName evidence="2">Metalloendopeptidase</fullName>
        <ecNumber evidence="2">3.4.24.-</ecNumber>
    </recommendedName>
</protein>
<organism evidence="4">
    <name type="scientific">Notodromas monacha</name>
    <dbReference type="NCBI Taxonomy" id="399045"/>
    <lineage>
        <taxon>Eukaryota</taxon>
        <taxon>Metazoa</taxon>
        <taxon>Ecdysozoa</taxon>
        <taxon>Arthropoda</taxon>
        <taxon>Crustacea</taxon>
        <taxon>Oligostraca</taxon>
        <taxon>Ostracoda</taxon>
        <taxon>Podocopa</taxon>
        <taxon>Podocopida</taxon>
        <taxon>Cypridocopina</taxon>
        <taxon>Cypridoidea</taxon>
        <taxon>Cyprididae</taxon>
        <taxon>Notodromas</taxon>
    </lineage>
</organism>
<dbReference type="Gene3D" id="3.40.390.10">
    <property type="entry name" value="Collagenase (Catalytic Domain)"/>
    <property type="match status" value="1"/>
</dbReference>
<feature type="active site" evidence="1">
    <location>
        <position position="406"/>
    </location>
</feature>
<dbReference type="InterPro" id="IPR034035">
    <property type="entry name" value="Astacin-like_dom"/>
</dbReference>
<name>A0A7R9BGF7_9CRUS</name>
<evidence type="ECO:0000259" key="3">
    <source>
        <dbReference type="PROSITE" id="PS51864"/>
    </source>
</evidence>
<keyword evidence="1 2" id="KW-0645">Protease</keyword>
<dbReference type="EMBL" id="CAJPEX010000195">
    <property type="protein sequence ID" value="CAG0914154.1"/>
    <property type="molecule type" value="Genomic_DNA"/>
</dbReference>
<proteinExistence type="predicted"/>
<dbReference type="CDD" id="cd04280">
    <property type="entry name" value="ZnMc_astacin_like"/>
    <property type="match status" value="1"/>
</dbReference>
<dbReference type="SUPFAM" id="SSF55486">
    <property type="entry name" value="Metalloproteases ('zincins'), catalytic domain"/>
    <property type="match status" value="1"/>
</dbReference>
<dbReference type="SMART" id="SM00235">
    <property type="entry name" value="ZnMc"/>
    <property type="match status" value="1"/>
</dbReference>
<evidence type="ECO:0000256" key="1">
    <source>
        <dbReference type="PROSITE-ProRule" id="PRU01211"/>
    </source>
</evidence>
<evidence type="ECO:0000256" key="2">
    <source>
        <dbReference type="RuleBase" id="RU361183"/>
    </source>
</evidence>
<evidence type="ECO:0000313" key="4">
    <source>
        <dbReference type="EMBL" id="CAD7274002.1"/>
    </source>
</evidence>
<accession>A0A7R9BGF7</accession>
<dbReference type="GO" id="GO:0008270">
    <property type="term" value="F:zinc ion binding"/>
    <property type="evidence" value="ECO:0007669"/>
    <property type="project" value="UniProtKB-UniRule"/>
</dbReference>
<dbReference type="InterPro" id="IPR006026">
    <property type="entry name" value="Peptidase_Metallo"/>
</dbReference>
<dbReference type="PRINTS" id="PR00480">
    <property type="entry name" value="ASTACIN"/>
</dbReference>
<keyword evidence="5" id="KW-1185">Reference proteome</keyword>
<dbReference type="InterPro" id="IPR024079">
    <property type="entry name" value="MetalloPept_cat_dom_sf"/>
</dbReference>